<dbReference type="AlphaFoldDB" id="A0A7V7TW93"/>
<reference evidence="1 2" key="1">
    <citation type="submission" date="2019-09" db="EMBL/GenBank/DDBJ databases">
        <title>YIM 132180 draft genome.</title>
        <authorList>
            <person name="Zhang K."/>
        </authorList>
    </citation>
    <scope>NUCLEOTIDE SEQUENCE [LARGE SCALE GENOMIC DNA]</scope>
    <source>
        <strain evidence="1 2">YIM 132180</strain>
    </source>
</reference>
<accession>A0A7V7TW93</accession>
<proteinExistence type="predicted"/>
<sequence>MVKWTDDESSDLSPASSEISPRARLIAWFRGWSASDALPRIVRCSIAGGLALALLAVVTLRAGGPDQVAVAAVVVQAPTFAKLRQSVAADPPPSPDVLDLAAALTEEPPTPDLASRWLRPAAEFAQGFADPPDRMKRLCQDFAAAGFAHARWQASKVFDGEWECSSALQADGRDGDAAFLVVRGSGERNAGSLMLKLNPVSAADRAALIGRVEPVVGQFLAAAHVAPSATMLDRLAAGEPVNLPTSFGTLRIVAEHNRPDVRVISLSVSPVLDAPKESACAKDCLARFRPPNSVLSAATHVAARQ</sequence>
<dbReference type="RefSeq" id="WP_150970099.1">
    <property type="nucleotide sequence ID" value="NZ_VZDO01000009.1"/>
</dbReference>
<dbReference type="Proteomes" id="UP000432089">
    <property type="component" value="Unassembled WGS sequence"/>
</dbReference>
<dbReference type="InterPro" id="IPR046071">
    <property type="entry name" value="DUF6030"/>
</dbReference>
<dbReference type="EMBL" id="VZDO01000009">
    <property type="protein sequence ID" value="KAB0679575.1"/>
    <property type="molecule type" value="Genomic_DNA"/>
</dbReference>
<organism evidence="1 2">
    <name type="scientific">Plantimonas leprariae</name>
    <dbReference type="NCBI Taxonomy" id="2615207"/>
    <lineage>
        <taxon>Bacteria</taxon>
        <taxon>Pseudomonadati</taxon>
        <taxon>Pseudomonadota</taxon>
        <taxon>Alphaproteobacteria</taxon>
        <taxon>Hyphomicrobiales</taxon>
        <taxon>Aurantimonadaceae</taxon>
        <taxon>Plantimonas</taxon>
    </lineage>
</organism>
<protein>
    <submittedName>
        <fullName evidence="1">Uncharacterized protein</fullName>
    </submittedName>
</protein>
<comment type="caution">
    <text evidence="1">The sequence shown here is derived from an EMBL/GenBank/DDBJ whole genome shotgun (WGS) entry which is preliminary data.</text>
</comment>
<keyword evidence="2" id="KW-1185">Reference proteome</keyword>
<dbReference type="Pfam" id="PF19495">
    <property type="entry name" value="DUF6030"/>
    <property type="match status" value="1"/>
</dbReference>
<name>A0A7V7TW93_9HYPH</name>
<gene>
    <name evidence="1" type="ORF">F6X38_12175</name>
</gene>
<evidence type="ECO:0000313" key="1">
    <source>
        <dbReference type="EMBL" id="KAB0679575.1"/>
    </source>
</evidence>
<evidence type="ECO:0000313" key="2">
    <source>
        <dbReference type="Proteomes" id="UP000432089"/>
    </source>
</evidence>